<proteinExistence type="predicted"/>
<protein>
    <submittedName>
        <fullName evidence="1">Uncharacterized protein</fullName>
    </submittedName>
</protein>
<dbReference type="AlphaFoldDB" id="A0A150KBS5"/>
<evidence type="ECO:0000313" key="1">
    <source>
        <dbReference type="EMBL" id="KYC67079.1"/>
    </source>
</evidence>
<sequence>MILRAAGLADGKNLAQELMYNIMEVKKNKAACVYGRQ</sequence>
<dbReference type="Proteomes" id="UP000075288">
    <property type="component" value="Unassembled WGS sequence"/>
</dbReference>
<organism evidence="1 2">
    <name type="scientific">Heyndrickxia coagulans</name>
    <name type="common">Weizmannia coagulans</name>
    <dbReference type="NCBI Taxonomy" id="1398"/>
    <lineage>
        <taxon>Bacteria</taxon>
        <taxon>Bacillati</taxon>
        <taxon>Bacillota</taxon>
        <taxon>Bacilli</taxon>
        <taxon>Bacillales</taxon>
        <taxon>Bacillaceae</taxon>
        <taxon>Heyndrickxia</taxon>
    </lineage>
</organism>
<gene>
    <name evidence="1" type="ORF">B4098_1283</name>
</gene>
<dbReference type="PATRIC" id="fig|1398.24.peg.2454"/>
<comment type="caution">
    <text evidence="1">The sequence shown here is derived from an EMBL/GenBank/DDBJ whole genome shotgun (WGS) entry which is preliminary data.</text>
</comment>
<dbReference type="EMBL" id="LQYG01000002">
    <property type="protein sequence ID" value="KYC67079.1"/>
    <property type="molecule type" value="Genomic_DNA"/>
</dbReference>
<name>A0A150KBS5_HEYCO</name>
<reference evidence="1 2" key="1">
    <citation type="submission" date="2016-01" db="EMBL/GenBank/DDBJ databases">
        <title>Genome Sequences of Twelve Sporeforming Bacillus Species Isolated from Foods.</title>
        <authorList>
            <person name="Berendsen E.M."/>
            <person name="Wells-Bennik M.H."/>
            <person name="Krawcyk A.O."/>
            <person name="De Jong A."/>
            <person name="Holsappel S."/>
            <person name="Eijlander R.T."/>
            <person name="Kuipers O.P."/>
        </authorList>
    </citation>
    <scope>NUCLEOTIDE SEQUENCE [LARGE SCALE GENOMIC DNA]</scope>
    <source>
        <strain evidence="1 2">B4098</strain>
    </source>
</reference>
<evidence type="ECO:0000313" key="2">
    <source>
        <dbReference type="Proteomes" id="UP000075288"/>
    </source>
</evidence>
<accession>A0A150KBS5</accession>